<organism evidence="1 2">
    <name type="scientific">Flavivirga aquimarina</name>
    <dbReference type="NCBI Taxonomy" id="2027862"/>
    <lineage>
        <taxon>Bacteria</taxon>
        <taxon>Pseudomonadati</taxon>
        <taxon>Bacteroidota</taxon>
        <taxon>Flavobacteriia</taxon>
        <taxon>Flavobacteriales</taxon>
        <taxon>Flavobacteriaceae</taxon>
        <taxon>Flavivirga</taxon>
    </lineage>
</organism>
<sequence>MSNQSDNDIYSLVWMISPYKIGLQSFITFTWSLNDSFWWLNTGKLQADVIPKSGGSVSASLTSNNSTTFNIENNTPQFSTPVSGTPSDAFLIMGGNNIPNFTFSTGIGMSNFATCIKQTYVNTSQEFDSNTTYWVAATTSQKQVSETLSLTNISNTETFSFPLNTYNLTATLGEDNIWSIK</sequence>
<name>A0ABT8WA16_9FLAO</name>
<accession>A0ABT8WA16</accession>
<dbReference type="EMBL" id="JAUOEK010000094">
    <property type="protein sequence ID" value="MDO5969867.1"/>
    <property type="molecule type" value="Genomic_DNA"/>
</dbReference>
<evidence type="ECO:0000313" key="1">
    <source>
        <dbReference type="EMBL" id="MDO5969867.1"/>
    </source>
</evidence>
<gene>
    <name evidence="1" type="ORF">Q4Q35_08605</name>
</gene>
<evidence type="ECO:0000313" key="2">
    <source>
        <dbReference type="Proteomes" id="UP001176883"/>
    </source>
</evidence>
<reference evidence="1" key="1">
    <citation type="submission" date="2023-07" db="EMBL/GenBank/DDBJ databases">
        <title>Two novel species in the genus Flavivirga.</title>
        <authorList>
            <person name="Kwon K."/>
        </authorList>
    </citation>
    <scope>NUCLEOTIDE SEQUENCE</scope>
    <source>
        <strain evidence="1">KCTC 52353</strain>
    </source>
</reference>
<dbReference type="Proteomes" id="UP001176883">
    <property type="component" value="Unassembled WGS sequence"/>
</dbReference>
<keyword evidence="2" id="KW-1185">Reference proteome</keyword>
<proteinExistence type="predicted"/>
<comment type="caution">
    <text evidence="1">The sequence shown here is derived from an EMBL/GenBank/DDBJ whole genome shotgun (WGS) entry which is preliminary data.</text>
</comment>
<protein>
    <submittedName>
        <fullName evidence="1">Uncharacterized protein</fullName>
    </submittedName>
</protein>